<gene>
    <name evidence="2" type="ORF">B1045D11.38</name>
</gene>
<feature type="region of interest" description="Disordered" evidence="1">
    <location>
        <begin position="63"/>
        <end position="83"/>
    </location>
</feature>
<dbReference type="EMBL" id="AP003199">
    <property type="protein sequence ID" value="BAD61383.1"/>
    <property type="molecule type" value="Genomic_DNA"/>
</dbReference>
<organism evidence="2">
    <name type="scientific">Oryza sativa subsp. japonica</name>
    <name type="common">Rice</name>
    <dbReference type="NCBI Taxonomy" id="39947"/>
    <lineage>
        <taxon>Eukaryota</taxon>
        <taxon>Viridiplantae</taxon>
        <taxon>Streptophyta</taxon>
        <taxon>Embryophyta</taxon>
        <taxon>Tracheophyta</taxon>
        <taxon>Spermatophyta</taxon>
        <taxon>Magnoliopsida</taxon>
        <taxon>Liliopsida</taxon>
        <taxon>Poales</taxon>
        <taxon>Poaceae</taxon>
        <taxon>BOP clade</taxon>
        <taxon>Oryzoideae</taxon>
        <taxon>Oryzeae</taxon>
        <taxon>Oryzinae</taxon>
        <taxon>Oryza</taxon>
        <taxon>Oryza sativa</taxon>
    </lineage>
</organism>
<dbReference type="AlphaFoldDB" id="Q5ZCV3"/>
<sequence>MKVKQHLLPSYLSIGCDCKMDSKEEVNREHWWGRVQCEGQTQRGHWGGAPRGEAVGVEEERERGRVAMSKHDRGSLVDAGGGG</sequence>
<dbReference type="Proteomes" id="UP000817658">
    <property type="component" value="Chromosome 1"/>
</dbReference>
<evidence type="ECO:0000313" key="2">
    <source>
        <dbReference type="EMBL" id="BAD61383.1"/>
    </source>
</evidence>
<accession>Q5ZCV3</accession>
<reference evidence="2" key="1">
    <citation type="journal article" date="2002" name="Nature">
        <title>The genome sequence and structure of rice chromosome 1.</title>
        <authorList>
            <person name="Sasaki T."/>
            <person name="Matsumoto T."/>
            <person name="Yamamoto K."/>
            <person name="Sakata K."/>
            <person name="Baba T."/>
            <person name="Katayose Y."/>
            <person name="Wu J."/>
            <person name="Niimura Y."/>
            <person name="Cheng Z."/>
            <person name="Nagamura Y."/>
            <person name="Antonio B.A."/>
            <person name="Kanamori H."/>
            <person name="Hosokawa S."/>
            <person name="Masukawa M."/>
            <person name="Arikawa K."/>
            <person name="Chiden Y."/>
            <person name="Hayashi M."/>
            <person name="Okamoto M."/>
            <person name="Ando T."/>
            <person name="Aoki H."/>
            <person name="Arita K."/>
            <person name="Hamada M."/>
            <person name="Harada C."/>
            <person name="Hijishita S."/>
            <person name="Honda M."/>
            <person name="Ichikawa Y."/>
            <person name="Idonuma A."/>
            <person name="Iijima M."/>
            <person name="Ikeda M."/>
            <person name="Ikeno M."/>
            <person name="Itoh S."/>
            <person name="Itoh T."/>
            <person name="Itoh Y."/>
            <person name="Itoh Y."/>
            <person name="Iwabuchi A."/>
            <person name="Kamiya K."/>
            <person name="Karasawa W."/>
            <person name="Katagiri S."/>
            <person name="Kikuta A."/>
            <person name="Kobayashi N."/>
            <person name="Kono I."/>
            <person name="Machita K."/>
            <person name="Maehara T."/>
            <person name="Mizuno H."/>
            <person name="Mizubayashi T."/>
            <person name="Mukai Y."/>
            <person name="Nagasaki H."/>
            <person name="Nakashima M."/>
            <person name="Nakama Y."/>
            <person name="Nakamichi Y."/>
            <person name="Nakamura M."/>
            <person name="Namiki N."/>
            <person name="Negishi M."/>
            <person name="Ohta I."/>
            <person name="Ono N."/>
            <person name="Saji S."/>
            <person name="Sakai K."/>
            <person name="Shibata M."/>
            <person name="Shimokawa T."/>
            <person name="Shomura A."/>
            <person name="Song J."/>
            <person name="Takazaki Y."/>
            <person name="Terasawa K."/>
            <person name="Tsuji K."/>
            <person name="Waki K."/>
            <person name="Yamagata H."/>
            <person name="Yamane H."/>
            <person name="Yoshiki S."/>
            <person name="Yoshihara R."/>
            <person name="Yukawa K."/>
            <person name="Zhong H."/>
            <person name="Iwama H."/>
            <person name="Endo T."/>
            <person name="Ito H."/>
            <person name="Hahn J.H."/>
            <person name="Kim H.I."/>
            <person name="Eun M.Y."/>
            <person name="Yano M."/>
            <person name="Jiang J."/>
            <person name="Gojobori T."/>
        </authorList>
    </citation>
    <scope>NUCLEOTIDE SEQUENCE</scope>
</reference>
<dbReference type="PROSITE" id="PS51257">
    <property type="entry name" value="PROKAR_LIPOPROTEIN"/>
    <property type="match status" value="1"/>
</dbReference>
<proteinExistence type="predicted"/>
<feature type="compositionally biased region" description="Basic and acidic residues" evidence="1">
    <location>
        <begin position="63"/>
        <end position="75"/>
    </location>
</feature>
<protein>
    <submittedName>
        <fullName evidence="2">Uncharacterized protein</fullName>
    </submittedName>
</protein>
<name>Q5ZCV3_ORYSJ</name>
<evidence type="ECO:0000256" key="1">
    <source>
        <dbReference type="SAM" id="MobiDB-lite"/>
    </source>
</evidence>